<dbReference type="Proteomes" id="UP000077315">
    <property type="component" value="Unassembled WGS sequence"/>
</dbReference>
<dbReference type="Pfam" id="PF04117">
    <property type="entry name" value="Mpv17_PMP22"/>
    <property type="match status" value="1"/>
</dbReference>
<evidence type="ECO:0000256" key="4">
    <source>
        <dbReference type="ARBA" id="ARBA00022989"/>
    </source>
</evidence>
<keyword evidence="5" id="KW-0472">Membrane</keyword>
<organism evidence="7 8">
    <name type="scientific">Phycomyces blakesleeanus (strain ATCC 8743b / DSM 1359 / FGSC 10004 / NBRC 33097 / NRRL 1555)</name>
    <dbReference type="NCBI Taxonomy" id="763407"/>
    <lineage>
        <taxon>Eukaryota</taxon>
        <taxon>Fungi</taxon>
        <taxon>Fungi incertae sedis</taxon>
        <taxon>Mucoromycota</taxon>
        <taxon>Mucoromycotina</taxon>
        <taxon>Mucoromycetes</taxon>
        <taxon>Mucorales</taxon>
        <taxon>Phycomycetaceae</taxon>
        <taxon>Phycomyces</taxon>
    </lineage>
</organism>
<keyword evidence="8" id="KW-1185">Reference proteome</keyword>
<dbReference type="PANTHER" id="PTHR11266:SF17">
    <property type="entry name" value="PROTEIN MPV17"/>
    <property type="match status" value="1"/>
</dbReference>
<proteinExistence type="inferred from homology"/>
<dbReference type="STRING" id="763407.A0A162Z8X5"/>
<dbReference type="AlphaFoldDB" id="A0A162Z8X5"/>
<evidence type="ECO:0000256" key="2">
    <source>
        <dbReference type="ARBA" id="ARBA00006824"/>
    </source>
</evidence>
<evidence type="ECO:0000256" key="6">
    <source>
        <dbReference type="RuleBase" id="RU363053"/>
    </source>
</evidence>
<evidence type="ECO:0000313" key="8">
    <source>
        <dbReference type="Proteomes" id="UP000077315"/>
    </source>
</evidence>
<evidence type="ECO:0000256" key="1">
    <source>
        <dbReference type="ARBA" id="ARBA00004141"/>
    </source>
</evidence>
<keyword evidence="3" id="KW-0812">Transmembrane</keyword>
<accession>A0A162Z8X5</accession>
<dbReference type="GO" id="GO:0016020">
    <property type="term" value="C:membrane"/>
    <property type="evidence" value="ECO:0007669"/>
    <property type="project" value="UniProtKB-SubCell"/>
</dbReference>
<comment type="similarity">
    <text evidence="2 6">Belongs to the peroxisomal membrane protein PXMP2/4 family.</text>
</comment>
<name>A0A162Z8X5_PHYB8</name>
<dbReference type="OrthoDB" id="430207at2759"/>
<dbReference type="GO" id="GO:0005739">
    <property type="term" value="C:mitochondrion"/>
    <property type="evidence" value="ECO:0007669"/>
    <property type="project" value="TreeGrafter"/>
</dbReference>
<sequence>MAMRSFIQRYQRQVAENPMRTFGLQAALMFSIGDVLAQQVVEEKGFRNHDPVRTLRMGVYGCFVAGPVTGKWHQFLNRTVTIKNRAGSIATRLAIDQLFFGPTLLFLFMSGISILEGQTLAGIRSKFENNYVDTMKRSYQFWPFFNLISFTFFPYQYRPLASSGASVVWNAYLSFVNQKACQVAANTPVVHVMAERIP</sequence>
<dbReference type="PANTHER" id="PTHR11266">
    <property type="entry name" value="PEROXISOMAL MEMBRANE PROTEIN 2, PXMP2 MPV17"/>
    <property type="match status" value="1"/>
</dbReference>
<evidence type="ECO:0000256" key="5">
    <source>
        <dbReference type="ARBA" id="ARBA00023136"/>
    </source>
</evidence>
<dbReference type="EMBL" id="KV441032">
    <property type="protein sequence ID" value="OAD65101.1"/>
    <property type="molecule type" value="Genomic_DNA"/>
</dbReference>
<dbReference type="InterPro" id="IPR007248">
    <property type="entry name" value="Mpv17_PMP22"/>
</dbReference>
<evidence type="ECO:0000256" key="3">
    <source>
        <dbReference type="ARBA" id="ARBA00022692"/>
    </source>
</evidence>
<dbReference type="VEuPathDB" id="FungiDB:PHYBLDRAFT_80622"/>
<reference evidence="8" key="1">
    <citation type="submission" date="2015-06" db="EMBL/GenBank/DDBJ databases">
        <title>Expansion of signal transduction pathways in fungi by whole-genome duplication.</title>
        <authorList>
            <consortium name="DOE Joint Genome Institute"/>
            <person name="Corrochano L.M."/>
            <person name="Kuo A."/>
            <person name="Marcet-Houben M."/>
            <person name="Polaino S."/>
            <person name="Salamov A."/>
            <person name="Villalobos J.M."/>
            <person name="Alvarez M.I."/>
            <person name="Avalos J."/>
            <person name="Benito E.P."/>
            <person name="Benoit I."/>
            <person name="Burger G."/>
            <person name="Camino L.P."/>
            <person name="Canovas D."/>
            <person name="Cerda-Olmedo E."/>
            <person name="Cheng J.-F."/>
            <person name="Dominguez A."/>
            <person name="Elias M."/>
            <person name="Eslava A.P."/>
            <person name="Glaser F."/>
            <person name="Grimwood J."/>
            <person name="Gutierrez G."/>
            <person name="Heitman J."/>
            <person name="Henrissat B."/>
            <person name="Iturriaga E.A."/>
            <person name="Lang B.F."/>
            <person name="Lavin J.L."/>
            <person name="Lee S."/>
            <person name="Li W."/>
            <person name="Lindquist E."/>
            <person name="Lopez-Garcia S."/>
            <person name="Luque E.M."/>
            <person name="Marcos A.T."/>
            <person name="Martin J."/>
            <person name="McCluskey K."/>
            <person name="Medina H.R."/>
            <person name="Miralles-Duran A."/>
            <person name="Miyazaki A."/>
            <person name="Munoz-Torres E."/>
            <person name="Oguiza J.A."/>
            <person name="Ohm R."/>
            <person name="Olmedo M."/>
            <person name="Orejas M."/>
            <person name="Ortiz-Castellanos L."/>
            <person name="Pisabarro A.G."/>
            <person name="Rodriguez-Romero J."/>
            <person name="Ruiz-Herrera J."/>
            <person name="Ruiz-Vazquez R."/>
            <person name="Sanz C."/>
            <person name="Schackwitz W."/>
            <person name="Schmutz J."/>
            <person name="Shahriari M."/>
            <person name="Shelest E."/>
            <person name="Silva-Franco F."/>
            <person name="Soanes D."/>
            <person name="Syed K."/>
            <person name="Tagua V.G."/>
            <person name="Talbot N.J."/>
            <person name="Thon M."/>
            <person name="De vries R.P."/>
            <person name="Wiebenga A."/>
            <person name="Yadav J.S."/>
            <person name="Braun E.L."/>
            <person name="Baker S."/>
            <person name="Garre V."/>
            <person name="Horwitz B."/>
            <person name="Torres-Martinez S."/>
            <person name="Idnurm A."/>
            <person name="Herrera-Estrella A."/>
            <person name="Gabaldon T."/>
            <person name="Grigoriev I.V."/>
        </authorList>
    </citation>
    <scope>NUCLEOTIDE SEQUENCE [LARGE SCALE GENOMIC DNA]</scope>
    <source>
        <strain evidence="8">NRRL 1555(-)</strain>
    </source>
</reference>
<keyword evidence="4" id="KW-1133">Transmembrane helix</keyword>
<evidence type="ECO:0000313" key="7">
    <source>
        <dbReference type="EMBL" id="OAD65101.1"/>
    </source>
</evidence>
<dbReference type="InParanoid" id="A0A162Z8X5"/>
<gene>
    <name evidence="7" type="ORF">PHYBLDRAFT_80622</name>
</gene>
<dbReference type="GeneID" id="29004505"/>
<comment type="subcellular location">
    <subcellularLocation>
        <location evidence="1">Membrane</location>
        <topology evidence="1">Multi-pass membrane protein</topology>
    </subcellularLocation>
</comment>
<protein>
    <submittedName>
        <fullName evidence="7">Uncharacterized protein</fullName>
    </submittedName>
</protein>
<dbReference type="RefSeq" id="XP_018283141.1">
    <property type="nucleotide sequence ID" value="XM_018443600.1"/>
</dbReference>